<reference evidence="2" key="2">
    <citation type="submission" date="2012-08" db="EMBL/GenBank/DDBJ databases">
        <title>Finished genome of Desulfosporosinus meridiei DSM 13257.</title>
        <authorList>
            <person name="Huntemann M."/>
            <person name="Wei C.-L."/>
            <person name="Han J."/>
            <person name="Detter J.C."/>
            <person name="Han C."/>
            <person name="Davenport K."/>
            <person name="Daligault H."/>
            <person name="Erkkila T."/>
            <person name="Gu W."/>
            <person name="Munk A.C.C."/>
            <person name="Teshima H."/>
            <person name="Xu Y."/>
            <person name="Chain P."/>
            <person name="Tapia R."/>
            <person name="Chen A."/>
            <person name="Krypides N."/>
            <person name="Mavromatis K."/>
            <person name="Markowitz V."/>
            <person name="Szeto E."/>
            <person name="Ivanova N."/>
            <person name="Mikhailova N."/>
            <person name="Ovchinnikova G."/>
            <person name="Pagani I."/>
            <person name="Pati A."/>
            <person name="Goodwin L."/>
            <person name="Peters L."/>
            <person name="Pitluck S."/>
            <person name="Woyke T."/>
            <person name="Pester M."/>
            <person name="Spring S."/>
            <person name="Ollivier B."/>
            <person name="Rattei T."/>
            <person name="Klenk H.-P."/>
            <person name="Wagner M."/>
            <person name="Loy A."/>
        </authorList>
    </citation>
    <scope>NUCLEOTIDE SEQUENCE [LARGE SCALE GENOMIC DNA]</scope>
    <source>
        <strain evidence="2">ATCC BAA-275 / DSM 13257 / NCIMB 13706 / S10</strain>
    </source>
</reference>
<dbReference type="Proteomes" id="UP000005262">
    <property type="component" value="Chromosome"/>
</dbReference>
<dbReference type="KEGG" id="dmi:Desmer_1886"/>
<keyword evidence="2" id="KW-1185">Reference proteome</keyword>
<organism evidence="1 2">
    <name type="scientific">Desulfosporosinus meridiei (strain ATCC BAA-275 / DSM 13257 / KCTC 12902 / NCIMB 13706 / S10)</name>
    <dbReference type="NCBI Taxonomy" id="768704"/>
    <lineage>
        <taxon>Bacteria</taxon>
        <taxon>Bacillati</taxon>
        <taxon>Bacillota</taxon>
        <taxon>Clostridia</taxon>
        <taxon>Eubacteriales</taxon>
        <taxon>Desulfitobacteriaceae</taxon>
        <taxon>Desulfosporosinus</taxon>
    </lineage>
</organism>
<gene>
    <name evidence="1" type="ordered locus">Desmer_1886</name>
</gene>
<dbReference type="STRING" id="768704.Desmer_1886"/>
<proteinExistence type="predicted"/>
<dbReference type="HOGENOM" id="CLU_2914951_0_0_9"/>
<sequence>MKHCTVLDNLGFGLHLPQTMQDLKYSGNFNVLCTDYTAYMFYLSEKEKIISKGGSQEEMAD</sequence>
<evidence type="ECO:0000313" key="2">
    <source>
        <dbReference type="Proteomes" id="UP000005262"/>
    </source>
</evidence>
<protein>
    <submittedName>
        <fullName evidence="1">Uncharacterized protein</fullName>
    </submittedName>
</protein>
<dbReference type="RefSeq" id="WP_014902757.1">
    <property type="nucleotide sequence ID" value="NC_018515.1"/>
</dbReference>
<evidence type="ECO:0000313" key="1">
    <source>
        <dbReference type="EMBL" id="AFQ43842.1"/>
    </source>
</evidence>
<dbReference type="OrthoDB" id="9809733at2"/>
<name>J7IPU1_DESMD</name>
<dbReference type="AlphaFoldDB" id="J7IPU1"/>
<dbReference type="EMBL" id="CP003629">
    <property type="protein sequence ID" value="AFQ43842.1"/>
    <property type="molecule type" value="Genomic_DNA"/>
</dbReference>
<accession>J7IPU1</accession>
<reference evidence="1 2" key="1">
    <citation type="journal article" date="2012" name="J. Bacteriol.">
        <title>Complete genome sequences of Desulfosporosinus orientis DSM765T, Desulfosporosinus youngiae DSM17734T, Desulfosporosinus meridiei DSM13257T, and Desulfosporosinus acidiphilus DSM22704T.</title>
        <authorList>
            <person name="Pester M."/>
            <person name="Brambilla E."/>
            <person name="Alazard D."/>
            <person name="Rattei T."/>
            <person name="Weinmaier T."/>
            <person name="Han J."/>
            <person name="Lucas S."/>
            <person name="Lapidus A."/>
            <person name="Cheng J.F."/>
            <person name="Goodwin L."/>
            <person name="Pitluck S."/>
            <person name="Peters L."/>
            <person name="Ovchinnikova G."/>
            <person name="Teshima H."/>
            <person name="Detter J.C."/>
            <person name="Han C.S."/>
            <person name="Tapia R."/>
            <person name="Land M.L."/>
            <person name="Hauser L."/>
            <person name="Kyrpides N.C."/>
            <person name="Ivanova N.N."/>
            <person name="Pagani I."/>
            <person name="Huntmann M."/>
            <person name="Wei C.L."/>
            <person name="Davenport K.W."/>
            <person name="Daligault H."/>
            <person name="Chain P.S."/>
            <person name="Chen A."/>
            <person name="Mavromatis K."/>
            <person name="Markowitz V."/>
            <person name="Szeto E."/>
            <person name="Mikhailova N."/>
            <person name="Pati A."/>
            <person name="Wagner M."/>
            <person name="Woyke T."/>
            <person name="Ollivier B."/>
            <person name="Klenk H.P."/>
            <person name="Spring S."/>
            <person name="Loy A."/>
        </authorList>
    </citation>
    <scope>NUCLEOTIDE SEQUENCE [LARGE SCALE GENOMIC DNA]</scope>
    <source>
        <strain evidence="2">ATCC BAA-275 / DSM 13257 / NCIMB 13706 / S10</strain>
    </source>
</reference>